<dbReference type="Proteomes" id="UP000197098">
    <property type="component" value="Chromosome"/>
</dbReference>
<name>A0A248KJ78_9ENTR</name>
<gene>
    <name evidence="1" type="ORF">CEW81_18265</name>
</gene>
<dbReference type="InterPro" id="IPR056209">
    <property type="entry name" value="SU10_adaptor"/>
</dbReference>
<evidence type="ECO:0000313" key="2">
    <source>
        <dbReference type="Proteomes" id="UP000197098"/>
    </source>
</evidence>
<dbReference type="AlphaFoldDB" id="A0A248KJ78"/>
<protein>
    <submittedName>
        <fullName evidence="1">Uncharacterized protein</fullName>
    </submittedName>
</protein>
<reference evidence="1 2" key="1">
    <citation type="submission" date="2017-06" db="EMBL/GenBank/DDBJ databases">
        <title>Origin of plasmid-mediated fosfomycin resistance gene fosA3.</title>
        <authorList>
            <person name="Ito R."/>
            <person name="Pacey M.P."/>
            <person name="Doi Y."/>
        </authorList>
    </citation>
    <scope>NUCLEOTIDE SEQUENCE [LARGE SCALE GENOMIC DNA]</scope>
    <source>
        <strain evidence="1 2">YDC799</strain>
    </source>
</reference>
<sequence>MATTYKDLKENVQAWGKRTDSATISAIPQFIQAAQADFDAGLRIPQMITTKNYTAVDTIPIEFAQTETVIIGGRVALMVPLESVMLRRATGCTDASTPIYAVNGNSMILVAPADVSVTGYLLPPRLSDSVQTNAYSNGAENAILLQSLYYLAVFARDAAAAKSWLAMATAEVEALNSAAEQFDSVTGVASVKHERYF</sequence>
<proteinExistence type="predicted"/>
<evidence type="ECO:0000313" key="1">
    <source>
        <dbReference type="EMBL" id="ASG63933.1"/>
    </source>
</evidence>
<accession>A0A248KJ78</accession>
<dbReference type="EMBL" id="CP022114">
    <property type="protein sequence ID" value="ASG63933.1"/>
    <property type="molecule type" value="Genomic_DNA"/>
</dbReference>
<dbReference type="Pfam" id="PF24175">
    <property type="entry name" value="SU10_adaptor"/>
    <property type="match status" value="1"/>
</dbReference>
<organism evidence="1 2">
    <name type="scientific">Kluyvera genomosp. 3</name>
    <dbReference type="NCBI Taxonomy" id="2774055"/>
    <lineage>
        <taxon>Bacteria</taxon>
        <taxon>Pseudomonadati</taxon>
        <taxon>Pseudomonadota</taxon>
        <taxon>Gammaproteobacteria</taxon>
        <taxon>Enterobacterales</taxon>
        <taxon>Enterobacteriaceae</taxon>
        <taxon>Kluyvera</taxon>
    </lineage>
</organism>